<dbReference type="Proteomes" id="UP000027002">
    <property type="component" value="Chromosome 4"/>
</dbReference>
<organism evidence="2 3">
    <name type="scientific">Ustilaginoidea virens</name>
    <name type="common">Rice false smut fungus</name>
    <name type="synonym">Villosiclava virens</name>
    <dbReference type="NCBI Taxonomy" id="1159556"/>
    <lineage>
        <taxon>Eukaryota</taxon>
        <taxon>Fungi</taxon>
        <taxon>Dikarya</taxon>
        <taxon>Ascomycota</taxon>
        <taxon>Pezizomycotina</taxon>
        <taxon>Sordariomycetes</taxon>
        <taxon>Hypocreomycetidae</taxon>
        <taxon>Hypocreales</taxon>
        <taxon>Clavicipitaceae</taxon>
        <taxon>Ustilaginoidea</taxon>
    </lineage>
</organism>
<name>A0A8E5HSA5_USTVR</name>
<dbReference type="RefSeq" id="XP_042998392.1">
    <property type="nucleotide sequence ID" value="XM_043142458.1"/>
</dbReference>
<dbReference type="GeneID" id="66065738"/>
<keyword evidence="3" id="KW-1185">Reference proteome</keyword>
<dbReference type="KEGG" id="uvi:66065738"/>
<protein>
    <submittedName>
        <fullName evidence="2">Uncharacterized protein</fullName>
    </submittedName>
</protein>
<feature type="compositionally biased region" description="Basic and acidic residues" evidence="1">
    <location>
        <begin position="1"/>
        <end position="16"/>
    </location>
</feature>
<accession>A0A8E5HSA5</accession>
<dbReference type="EMBL" id="CP072756">
    <property type="protein sequence ID" value="QUC20719.1"/>
    <property type="molecule type" value="Genomic_DNA"/>
</dbReference>
<reference evidence="2" key="1">
    <citation type="submission" date="2020-03" db="EMBL/GenBank/DDBJ databases">
        <title>A mixture of massive structural variations and highly conserved coding sequences in Ustilaginoidea virens genome.</title>
        <authorList>
            <person name="Zhang K."/>
            <person name="Zhao Z."/>
            <person name="Zhang Z."/>
            <person name="Li Y."/>
            <person name="Hsiang T."/>
            <person name="Sun W."/>
        </authorList>
    </citation>
    <scope>NUCLEOTIDE SEQUENCE</scope>
    <source>
        <strain evidence="2">UV-8b</strain>
    </source>
</reference>
<proteinExistence type="predicted"/>
<feature type="region of interest" description="Disordered" evidence="1">
    <location>
        <begin position="1"/>
        <end position="32"/>
    </location>
</feature>
<evidence type="ECO:0000256" key="1">
    <source>
        <dbReference type="SAM" id="MobiDB-lite"/>
    </source>
</evidence>
<evidence type="ECO:0000313" key="3">
    <source>
        <dbReference type="Proteomes" id="UP000027002"/>
    </source>
</evidence>
<evidence type="ECO:0000313" key="2">
    <source>
        <dbReference type="EMBL" id="QUC20719.1"/>
    </source>
</evidence>
<gene>
    <name evidence="2" type="ORF">UV8b_04960</name>
</gene>
<dbReference type="AlphaFoldDB" id="A0A8E5HSA5"/>
<sequence length="69" mass="7998">MENESAKEREKRERKTPLLNSNHGPREPNGPFRYTDVADCSELFGSPLTHSLPVPALRPFLFFPFWLLL</sequence>